<evidence type="ECO:0008006" key="3">
    <source>
        <dbReference type="Google" id="ProtNLM"/>
    </source>
</evidence>
<name>A0ABN2W781_9ACTN</name>
<accession>A0ABN2W781</accession>
<dbReference type="Proteomes" id="UP001500897">
    <property type="component" value="Unassembled WGS sequence"/>
</dbReference>
<organism evidence="1 2">
    <name type="scientific">Kitasatospora saccharophila</name>
    <dbReference type="NCBI Taxonomy" id="407973"/>
    <lineage>
        <taxon>Bacteria</taxon>
        <taxon>Bacillati</taxon>
        <taxon>Actinomycetota</taxon>
        <taxon>Actinomycetes</taxon>
        <taxon>Kitasatosporales</taxon>
        <taxon>Streptomycetaceae</taxon>
        <taxon>Kitasatospora</taxon>
    </lineage>
</organism>
<sequence>MSEVFAALRNALDEHRDEYELWMPEIPQGAAPQDIPDGLPPVLARLLAASDGPNLGTSTRLFSAEEIASQQVPDHLVGAKLNDGSELTDASHFIFFGEAAENPLLLNERDGTVWRVPDDGVVWYTGCRLEQIANSFNEFVAEWVLDADRFLDLAGLTPSEAMDSDWYRLLKLSGLES</sequence>
<gene>
    <name evidence="1" type="ORF">GCM10009759_03590</name>
</gene>
<protein>
    <recommendedName>
        <fullName evidence="3">SUKH superfamily protein</fullName>
    </recommendedName>
</protein>
<evidence type="ECO:0000313" key="2">
    <source>
        <dbReference type="Proteomes" id="UP001500897"/>
    </source>
</evidence>
<proteinExistence type="predicted"/>
<reference evidence="1 2" key="1">
    <citation type="journal article" date="2019" name="Int. J. Syst. Evol. Microbiol.">
        <title>The Global Catalogue of Microorganisms (GCM) 10K type strain sequencing project: providing services to taxonomists for standard genome sequencing and annotation.</title>
        <authorList>
            <consortium name="The Broad Institute Genomics Platform"/>
            <consortium name="The Broad Institute Genome Sequencing Center for Infectious Disease"/>
            <person name="Wu L."/>
            <person name="Ma J."/>
        </authorList>
    </citation>
    <scope>NUCLEOTIDE SEQUENCE [LARGE SCALE GENOMIC DNA]</scope>
    <source>
        <strain evidence="1 2">JCM 14559</strain>
    </source>
</reference>
<comment type="caution">
    <text evidence="1">The sequence shown here is derived from an EMBL/GenBank/DDBJ whole genome shotgun (WGS) entry which is preliminary data.</text>
</comment>
<dbReference type="RefSeq" id="WP_344549876.1">
    <property type="nucleotide sequence ID" value="NZ_BAAANS010000002.1"/>
</dbReference>
<dbReference type="EMBL" id="BAAANS010000002">
    <property type="protein sequence ID" value="GAA2084496.1"/>
    <property type="molecule type" value="Genomic_DNA"/>
</dbReference>
<evidence type="ECO:0000313" key="1">
    <source>
        <dbReference type="EMBL" id="GAA2084496.1"/>
    </source>
</evidence>
<keyword evidence="2" id="KW-1185">Reference proteome</keyword>